<dbReference type="GO" id="GO:0004402">
    <property type="term" value="F:histone acetyltransferase activity"/>
    <property type="evidence" value="ECO:0007669"/>
    <property type="project" value="InterPro"/>
</dbReference>
<keyword evidence="4" id="KW-1185">Reference proteome</keyword>
<sequence length="189" mass="20939">MAAASTCDSVHTLPKNVVIKTEPEAEDVSVKREPVVPLIAPVSGLQPLSWSQDHRLAVCTSSSLAVMELVCDVHNNKQDLTLHRTSIPVPAEEYKLRVLIGHIKNKMNKQTFSERCSLCQDVLPFTDHKQTMCKNGHMWLRCALSYQACQTLTFRRCLLLDSIARLPEPEGLEMCSWGILNAGAGIQSG</sequence>
<dbReference type="GeneTree" id="ENSGT00390000011873"/>
<organism evidence="3 4">
    <name type="scientific">Astatotilapia calliptera</name>
    <name type="common">Eastern happy</name>
    <name type="synonym">Chromis callipterus</name>
    <dbReference type="NCBI Taxonomy" id="8154"/>
    <lineage>
        <taxon>Eukaryota</taxon>
        <taxon>Metazoa</taxon>
        <taxon>Chordata</taxon>
        <taxon>Craniata</taxon>
        <taxon>Vertebrata</taxon>
        <taxon>Euteleostomi</taxon>
        <taxon>Actinopterygii</taxon>
        <taxon>Neopterygii</taxon>
        <taxon>Teleostei</taxon>
        <taxon>Neoteleostei</taxon>
        <taxon>Acanthomorphata</taxon>
        <taxon>Ovalentaria</taxon>
        <taxon>Cichlomorphae</taxon>
        <taxon>Cichliformes</taxon>
        <taxon>Cichlidae</taxon>
        <taxon>African cichlids</taxon>
        <taxon>Pseudocrenilabrinae</taxon>
        <taxon>Haplochromini</taxon>
        <taxon>Astatotilapia</taxon>
    </lineage>
</organism>
<evidence type="ECO:0000259" key="2">
    <source>
        <dbReference type="Pfam" id="PF12660"/>
    </source>
</evidence>
<dbReference type="Pfam" id="PF12657">
    <property type="entry name" value="TFIIIC_delta"/>
    <property type="match status" value="1"/>
</dbReference>
<dbReference type="PANTHER" id="PTHR15496">
    <property type="entry name" value="GENERAL TRANSCRIPTION FACTOR 3C POLYPEPTIDE 4 FAMILY"/>
    <property type="match status" value="1"/>
</dbReference>
<name>A0AAX7UFA3_ASTCA</name>
<dbReference type="Pfam" id="PF12660">
    <property type="entry name" value="zf-TFIIIC"/>
    <property type="match status" value="1"/>
</dbReference>
<reference evidence="3" key="2">
    <citation type="submission" date="2025-08" db="UniProtKB">
        <authorList>
            <consortium name="Ensembl"/>
        </authorList>
    </citation>
    <scope>IDENTIFICATION</scope>
</reference>
<dbReference type="PANTHER" id="PTHR15496:SF2">
    <property type="entry name" value="GENERAL TRANSCRIPTION FACTOR 3C POLYPEPTIDE 4"/>
    <property type="match status" value="1"/>
</dbReference>
<proteinExistence type="predicted"/>
<dbReference type="Ensembl" id="ENSACLT00000087360.1">
    <property type="protein sequence ID" value="ENSACLP00000068024.1"/>
    <property type="gene ID" value="ENSACLG00000027017.2"/>
</dbReference>
<feature type="domain" description="Transcription factor IIIC 90kDa subunit N-terminal" evidence="1">
    <location>
        <begin position="50"/>
        <end position="105"/>
    </location>
</feature>
<dbReference type="AlphaFoldDB" id="A0AAX7UFA3"/>
<protein>
    <submittedName>
        <fullName evidence="3">Uncharacterized protein</fullName>
    </submittedName>
</protein>
<dbReference type="InterPro" id="IPR044230">
    <property type="entry name" value="GTF3C4"/>
</dbReference>
<accession>A0AAX7UFA3</accession>
<gene>
    <name evidence="3" type="primary">GTF3C4</name>
</gene>
<reference evidence="3" key="1">
    <citation type="submission" date="2018-05" db="EMBL/GenBank/DDBJ databases">
        <authorList>
            <person name="Datahose"/>
        </authorList>
    </citation>
    <scope>NUCLEOTIDE SEQUENCE</scope>
</reference>
<dbReference type="GO" id="GO:0006384">
    <property type="term" value="P:transcription initiation at RNA polymerase III promoter"/>
    <property type="evidence" value="ECO:0007669"/>
    <property type="project" value="InterPro"/>
</dbReference>
<evidence type="ECO:0000313" key="3">
    <source>
        <dbReference type="Ensembl" id="ENSACLP00000068024.1"/>
    </source>
</evidence>
<dbReference type="InterPro" id="IPR024764">
    <property type="entry name" value="TFIIIC_Znf"/>
</dbReference>
<dbReference type="Proteomes" id="UP000265100">
    <property type="component" value="Chromosome 7"/>
</dbReference>
<reference evidence="3" key="3">
    <citation type="submission" date="2025-09" db="UniProtKB">
        <authorList>
            <consortium name="Ensembl"/>
        </authorList>
    </citation>
    <scope>IDENTIFICATION</scope>
</reference>
<evidence type="ECO:0000313" key="4">
    <source>
        <dbReference type="Proteomes" id="UP000265100"/>
    </source>
</evidence>
<dbReference type="GO" id="GO:0000127">
    <property type="term" value="C:transcription factor TFIIIC complex"/>
    <property type="evidence" value="ECO:0007669"/>
    <property type="project" value="InterPro"/>
</dbReference>
<evidence type="ECO:0000259" key="1">
    <source>
        <dbReference type="Pfam" id="PF12657"/>
    </source>
</evidence>
<feature type="domain" description="Transcription factor IIIC putative zinc-finger" evidence="2">
    <location>
        <begin position="106"/>
        <end position="158"/>
    </location>
</feature>
<dbReference type="InterPro" id="IPR024761">
    <property type="entry name" value="TFIIIC_delta_N"/>
</dbReference>